<dbReference type="AlphaFoldDB" id="A0A1B0DF25"/>
<dbReference type="EMBL" id="AJVK01058482">
    <property type="status" value="NOT_ANNOTATED_CDS"/>
    <property type="molecule type" value="Genomic_DNA"/>
</dbReference>
<keyword evidence="2" id="KW-1185">Reference proteome</keyword>
<evidence type="ECO:0000313" key="1">
    <source>
        <dbReference type="EnsemblMetazoa" id="PPAI006633-PA"/>
    </source>
</evidence>
<protein>
    <submittedName>
        <fullName evidence="1">Uncharacterized protein</fullName>
    </submittedName>
</protein>
<accession>A0A1B0DF25</accession>
<dbReference type="VEuPathDB" id="VectorBase:PPAI006633"/>
<sequence length="160" mass="17667">MQCGKYGPHHQGFGLKLGHGSYDDHSPYGTSGGTVYYDHGPPHYSSGRKSGKGSGALSALTLLAFLFFLNLLQSCLKEHMDAMNPTVMVMTAGSGREQMETMVFEGDHDGVEFSEGNATNMEEFSAHEHFVELPRLVKHRENTTNLNVYLRDYSTGDENT</sequence>
<name>A0A1B0DF25_PHLPP</name>
<dbReference type="Proteomes" id="UP000092462">
    <property type="component" value="Unassembled WGS sequence"/>
</dbReference>
<reference evidence="1" key="1">
    <citation type="submission" date="2022-08" db="UniProtKB">
        <authorList>
            <consortium name="EnsemblMetazoa"/>
        </authorList>
    </citation>
    <scope>IDENTIFICATION</scope>
    <source>
        <strain evidence="1">Israel</strain>
    </source>
</reference>
<dbReference type="EnsemblMetazoa" id="PPAI006633-RA">
    <property type="protein sequence ID" value="PPAI006633-PA"/>
    <property type="gene ID" value="PPAI006633"/>
</dbReference>
<dbReference type="VEuPathDB" id="VectorBase:PPAPM1_002881"/>
<evidence type="ECO:0000313" key="2">
    <source>
        <dbReference type="Proteomes" id="UP000092462"/>
    </source>
</evidence>
<organism evidence="1 2">
    <name type="scientific">Phlebotomus papatasi</name>
    <name type="common">Sandfly</name>
    <dbReference type="NCBI Taxonomy" id="29031"/>
    <lineage>
        <taxon>Eukaryota</taxon>
        <taxon>Metazoa</taxon>
        <taxon>Ecdysozoa</taxon>
        <taxon>Arthropoda</taxon>
        <taxon>Hexapoda</taxon>
        <taxon>Insecta</taxon>
        <taxon>Pterygota</taxon>
        <taxon>Neoptera</taxon>
        <taxon>Endopterygota</taxon>
        <taxon>Diptera</taxon>
        <taxon>Nematocera</taxon>
        <taxon>Psychodoidea</taxon>
        <taxon>Psychodidae</taxon>
        <taxon>Phlebotomus</taxon>
        <taxon>Phlebotomus</taxon>
    </lineage>
</organism>
<proteinExistence type="predicted"/>